<dbReference type="GO" id="GO:0006793">
    <property type="term" value="P:phosphorus metabolic process"/>
    <property type="evidence" value="ECO:0007669"/>
    <property type="project" value="UniProtKB-ARBA"/>
</dbReference>
<dbReference type="EC" id="3.1.4.4" evidence="3"/>
<evidence type="ECO:0000256" key="1">
    <source>
        <dbReference type="ARBA" id="ARBA00000798"/>
    </source>
</evidence>
<evidence type="ECO:0000256" key="6">
    <source>
        <dbReference type="ARBA" id="ARBA00023098"/>
    </source>
</evidence>
<dbReference type="Gene3D" id="3.30.870.10">
    <property type="entry name" value="Endonuclease Chain A"/>
    <property type="match status" value="2"/>
</dbReference>
<dbReference type="Proteomes" id="UP001197378">
    <property type="component" value="Unassembled WGS sequence"/>
</dbReference>
<evidence type="ECO:0000256" key="2">
    <source>
        <dbReference type="ARBA" id="ARBA00008664"/>
    </source>
</evidence>
<sequence>MLYIEPQAGPAPLVQIVDQAKHQVDVGVYYLSDRKLLDALTAAALRGVQVRVIIDSKPYHMRPWQVHKEEREIRATGAELHWAPYRFTSHGDQYAFYHAKYLCNDTECEIGTANFSWSAFHHNREYLWVTHDPVLVRAVHAVFAADWEQRRAPAFTHRDLVLSPGTSVQQLLEIIQQPGPLDVESEELGKYSPVLDALAAKGADLRLILPATLSAEDRENVAFLRAHACQVRFLPEKPVYLHAKMMVGARLAFVGSENVSETSLQKNREMGVVLRDEALSVLRAQFVADWAQASTEMPKGGSA</sequence>
<keyword evidence="4" id="KW-0378">Hydrolase</keyword>
<evidence type="ECO:0000313" key="9">
    <source>
        <dbReference type="Proteomes" id="UP001197378"/>
    </source>
</evidence>
<dbReference type="Pfam" id="PF13091">
    <property type="entry name" value="PLDc_2"/>
    <property type="match status" value="2"/>
</dbReference>
<reference evidence="8" key="1">
    <citation type="journal article" date="2021" name="ISME J.">
        <title>Genomic evolution of the class Acidithiobacillia: deep-branching Proteobacteria living in extreme acidic conditions.</title>
        <authorList>
            <person name="Moya-Beltran A."/>
            <person name="Beard S."/>
            <person name="Rojas-Villalobos C."/>
            <person name="Issotta F."/>
            <person name="Gallardo Y."/>
            <person name="Ulloa R."/>
            <person name="Giaveno A."/>
            <person name="Degli Esposti M."/>
            <person name="Johnson D.B."/>
            <person name="Quatrini R."/>
        </authorList>
    </citation>
    <scope>NUCLEOTIDE SEQUENCE</scope>
    <source>
        <strain evidence="8">VAN18-1</strain>
    </source>
</reference>
<dbReference type="PANTHER" id="PTHR43856">
    <property type="entry name" value="CARDIOLIPIN HYDROLASE"/>
    <property type="match status" value="1"/>
</dbReference>
<accession>A0AAE2YNZ2</accession>
<protein>
    <recommendedName>
        <fullName evidence="3">phospholipase D</fullName>
        <ecNumber evidence="3">3.1.4.4</ecNumber>
    </recommendedName>
</protein>
<organism evidence="8 9">
    <name type="scientific">Igneacidithiobacillus copahuensis</name>
    <dbReference type="NCBI Taxonomy" id="2724909"/>
    <lineage>
        <taxon>Bacteria</taxon>
        <taxon>Pseudomonadati</taxon>
        <taxon>Pseudomonadota</taxon>
        <taxon>Acidithiobacillia</taxon>
        <taxon>Acidithiobacillales</taxon>
        <taxon>Acidithiobacillaceae</taxon>
        <taxon>Igneacidithiobacillus</taxon>
    </lineage>
</organism>
<dbReference type="SUPFAM" id="SSF56024">
    <property type="entry name" value="Phospholipase D/nuclease"/>
    <property type="match status" value="2"/>
</dbReference>
<evidence type="ECO:0000259" key="7">
    <source>
        <dbReference type="SMART" id="SM00155"/>
    </source>
</evidence>
<feature type="domain" description="PLD phosphodiesterase" evidence="7">
    <location>
        <begin position="237"/>
        <end position="263"/>
    </location>
</feature>
<dbReference type="InterPro" id="IPR051406">
    <property type="entry name" value="PLD_domain"/>
</dbReference>
<keyword evidence="9" id="KW-1185">Reference proteome</keyword>
<dbReference type="EMBL" id="JAAXYO010000048">
    <property type="protein sequence ID" value="MBU2787637.1"/>
    <property type="molecule type" value="Genomic_DNA"/>
</dbReference>
<dbReference type="SMART" id="SM00155">
    <property type="entry name" value="PLDc"/>
    <property type="match status" value="2"/>
</dbReference>
<dbReference type="InterPro" id="IPR001736">
    <property type="entry name" value="PLipase_D/transphosphatidylase"/>
</dbReference>
<comment type="similarity">
    <text evidence="2">Belongs to the phospholipase D family.</text>
</comment>
<comment type="caution">
    <text evidence="8">The sequence shown here is derived from an EMBL/GenBank/DDBJ whole genome shotgun (WGS) entry which is preliminary data.</text>
</comment>
<dbReference type="GO" id="GO:0016891">
    <property type="term" value="F:RNA endonuclease activity producing 5'-phosphomonoesters, hydrolytic mechanism"/>
    <property type="evidence" value="ECO:0007669"/>
    <property type="project" value="TreeGrafter"/>
</dbReference>
<feature type="domain" description="PLD phosphodiesterase" evidence="7">
    <location>
        <begin position="93"/>
        <end position="119"/>
    </location>
</feature>
<name>A0AAE2YNZ2_9PROT</name>
<keyword evidence="5" id="KW-0442">Lipid degradation</keyword>
<dbReference type="InterPro" id="IPR025202">
    <property type="entry name" value="PLD-like_dom"/>
</dbReference>
<dbReference type="PANTHER" id="PTHR43856:SF1">
    <property type="entry name" value="MITOCHONDRIAL CARDIOLIPIN HYDROLASE"/>
    <property type="match status" value="1"/>
</dbReference>
<gene>
    <name evidence="8" type="ORF">HFQ13_05355</name>
</gene>
<keyword evidence="6" id="KW-0443">Lipid metabolism</keyword>
<evidence type="ECO:0000256" key="3">
    <source>
        <dbReference type="ARBA" id="ARBA00012027"/>
    </source>
</evidence>
<dbReference type="GO" id="GO:0016042">
    <property type="term" value="P:lipid catabolic process"/>
    <property type="evidence" value="ECO:0007669"/>
    <property type="project" value="UniProtKB-KW"/>
</dbReference>
<evidence type="ECO:0000256" key="4">
    <source>
        <dbReference type="ARBA" id="ARBA00022801"/>
    </source>
</evidence>
<evidence type="ECO:0000256" key="5">
    <source>
        <dbReference type="ARBA" id="ARBA00022963"/>
    </source>
</evidence>
<dbReference type="GO" id="GO:0004630">
    <property type="term" value="F:phospholipase D activity"/>
    <property type="evidence" value="ECO:0007669"/>
    <property type="project" value="UniProtKB-EC"/>
</dbReference>
<dbReference type="RefSeq" id="WP_215871042.1">
    <property type="nucleotide sequence ID" value="NZ_JAAXYO010000048.1"/>
</dbReference>
<comment type="catalytic activity">
    <reaction evidence="1">
        <text>a 1,2-diacyl-sn-glycero-3-phosphocholine + H2O = a 1,2-diacyl-sn-glycero-3-phosphate + choline + H(+)</text>
        <dbReference type="Rhea" id="RHEA:14445"/>
        <dbReference type="ChEBI" id="CHEBI:15354"/>
        <dbReference type="ChEBI" id="CHEBI:15377"/>
        <dbReference type="ChEBI" id="CHEBI:15378"/>
        <dbReference type="ChEBI" id="CHEBI:57643"/>
        <dbReference type="ChEBI" id="CHEBI:58608"/>
        <dbReference type="EC" id="3.1.4.4"/>
    </reaction>
</comment>
<evidence type="ECO:0000313" key="8">
    <source>
        <dbReference type="EMBL" id="MBU2787637.1"/>
    </source>
</evidence>
<proteinExistence type="inferred from homology"/>
<dbReference type="CDD" id="cd09128">
    <property type="entry name" value="PLDc_unchar1_2"/>
    <property type="match status" value="1"/>
</dbReference>
<dbReference type="AlphaFoldDB" id="A0AAE2YNZ2"/>